<organism evidence="2 3">
    <name type="scientific">Amycolatopsis pretoriensis</name>
    <dbReference type="NCBI Taxonomy" id="218821"/>
    <lineage>
        <taxon>Bacteria</taxon>
        <taxon>Bacillati</taxon>
        <taxon>Actinomycetota</taxon>
        <taxon>Actinomycetes</taxon>
        <taxon>Pseudonocardiales</taxon>
        <taxon>Pseudonocardiaceae</taxon>
        <taxon>Amycolatopsis</taxon>
    </lineage>
</organism>
<sequence>MLTGIQEVFSKQSTPEKVLASMDADYKSGA</sequence>
<evidence type="ECO:0000313" key="2">
    <source>
        <dbReference type="EMBL" id="SEF23548.1"/>
    </source>
</evidence>
<gene>
    <name evidence="2" type="ORF">SAMN05421837_102241</name>
</gene>
<proteinExistence type="predicted"/>
<reference evidence="3" key="1">
    <citation type="submission" date="2016-10" db="EMBL/GenBank/DDBJ databases">
        <authorList>
            <person name="Varghese N."/>
            <person name="Submissions S."/>
        </authorList>
    </citation>
    <scope>NUCLEOTIDE SEQUENCE [LARGE SCALE GENOMIC DNA]</scope>
    <source>
        <strain evidence="3">DSM 44654</strain>
    </source>
</reference>
<evidence type="ECO:0000256" key="1">
    <source>
        <dbReference type="SAM" id="MobiDB-lite"/>
    </source>
</evidence>
<dbReference type="EMBL" id="FNUJ01000002">
    <property type="protein sequence ID" value="SEF23548.1"/>
    <property type="molecule type" value="Genomic_DNA"/>
</dbReference>
<protein>
    <submittedName>
        <fullName evidence="2">Raffinose/stachyose/melibiose transport system substrate-binding protein</fullName>
    </submittedName>
</protein>
<dbReference type="AlphaFoldDB" id="A0A1H5QDR8"/>
<keyword evidence="3" id="KW-1185">Reference proteome</keyword>
<accession>A0A1H5QDR8</accession>
<name>A0A1H5QDR8_9PSEU</name>
<feature type="region of interest" description="Disordered" evidence="1">
    <location>
        <begin position="1"/>
        <end position="30"/>
    </location>
</feature>
<evidence type="ECO:0000313" key="3">
    <source>
        <dbReference type="Proteomes" id="UP000198878"/>
    </source>
</evidence>
<dbReference type="Proteomes" id="UP000198878">
    <property type="component" value="Unassembled WGS sequence"/>
</dbReference>